<keyword evidence="12" id="KW-1185">Reference proteome</keyword>
<comment type="function">
    <text evidence="7">RNA helicase.</text>
</comment>
<name>A0AAV6VHD5_9ARAC</name>
<evidence type="ECO:0000256" key="4">
    <source>
        <dbReference type="ARBA" id="ARBA00022840"/>
    </source>
</evidence>
<dbReference type="InterPro" id="IPR014001">
    <property type="entry name" value="Helicase_ATP-bd"/>
</dbReference>
<comment type="caution">
    <text evidence="11">The sequence shown here is derived from an EMBL/GenBank/DDBJ whole genome shotgun (WGS) entry which is preliminary data.</text>
</comment>
<dbReference type="PROSITE" id="PS00039">
    <property type="entry name" value="DEAD_ATP_HELICASE"/>
    <property type="match status" value="1"/>
</dbReference>
<evidence type="ECO:0000313" key="11">
    <source>
        <dbReference type="EMBL" id="KAG8195362.1"/>
    </source>
</evidence>
<dbReference type="CDD" id="cd18787">
    <property type="entry name" value="SF2_C_DEAD"/>
    <property type="match status" value="1"/>
</dbReference>
<dbReference type="GO" id="GO:0003723">
    <property type="term" value="F:RNA binding"/>
    <property type="evidence" value="ECO:0007669"/>
    <property type="project" value="UniProtKB-UniRule"/>
</dbReference>
<protein>
    <recommendedName>
        <fullName evidence="7">ATP-dependent RNA helicase</fullName>
        <ecNumber evidence="7">3.6.4.13</ecNumber>
    </recommendedName>
</protein>
<keyword evidence="5 7" id="KW-0694">RNA-binding</keyword>
<reference evidence="11 12" key="1">
    <citation type="journal article" date="2022" name="Nat. Ecol. Evol.">
        <title>A masculinizing supergene underlies an exaggerated male reproductive morph in a spider.</title>
        <authorList>
            <person name="Hendrickx F."/>
            <person name="De Corte Z."/>
            <person name="Sonet G."/>
            <person name="Van Belleghem S.M."/>
            <person name="Kostlbacher S."/>
            <person name="Vangestel C."/>
        </authorList>
    </citation>
    <scope>NUCLEOTIDE SEQUENCE [LARGE SCALE GENOMIC DNA]</scope>
    <source>
        <strain evidence="11">W744_W776</strain>
    </source>
</reference>
<feature type="compositionally biased region" description="Basic residues" evidence="8">
    <location>
        <begin position="668"/>
        <end position="680"/>
    </location>
</feature>
<evidence type="ECO:0000256" key="8">
    <source>
        <dbReference type="SAM" id="MobiDB-lite"/>
    </source>
</evidence>
<evidence type="ECO:0000256" key="5">
    <source>
        <dbReference type="ARBA" id="ARBA00022884"/>
    </source>
</evidence>
<evidence type="ECO:0000256" key="6">
    <source>
        <dbReference type="RuleBase" id="RU000492"/>
    </source>
</evidence>
<organism evidence="11 12">
    <name type="scientific">Oedothorax gibbosus</name>
    <dbReference type="NCBI Taxonomy" id="931172"/>
    <lineage>
        <taxon>Eukaryota</taxon>
        <taxon>Metazoa</taxon>
        <taxon>Ecdysozoa</taxon>
        <taxon>Arthropoda</taxon>
        <taxon>Chelicerata</taxon>
        <taxon>Arachnida</taxon>
        <taxon>Araneae</taxon>
        <taxon>Araneomorphae</taxon>
        <taxon>Entelegynae</taxon>
        <taxon>Araneoidea</taxon>
        <taxon>Linyphiidae</taxon>
        <taxon>Erigoninae</taxon>
        <taxon>Oedothorax</taxon>
    </lineage>
</organism>
<feature type="compositionally biased region" description="Basic and acidic residues" evidence="8">
    <location>
        <begin position="31"/>
        <end position="44"/>
    </location>
</feature>
<feature type="compositionally biased region" description="Basic and acidic residues" evidence="8">
    <location>
        <begin position="135"/>
        <end position="151"/>
    </location>
</feature>
<evidence type="ECO:0000256" key="1">
    <source>
        <dbReference type="ARBA" id="ARBA00022741"/>
    </source>
</evidence>
<proteinExistence type="inferred from homology"/>
<dbReference type="EMBL" id="JAFNEN010000089">
    <property type="protein sequence ID" value="KAG8195362.1"/>
    <property type="molecule type" value="Genomic_DNA"/>
</dbReference>
<dbReference type="PROSITE" id="PS51194">
    <property type="entry name" value="HELICASE_CTER"/>
    <property type="match status" value="1"/>
</dbReference>
<feature type="region of interest" description="Disordered" evidence="8">
    <location>
        <begin position="668"/>
        <end position="699"/>
    </location>
</feature>
<feature type="compositionally biased region" description="Basic and acidic residues" evidence="8">
    <location>
        <begin position="53"/>
        <end position="63"/>
    </location>
</feature>
<comment type="domain">
    <text evidence="7">The Q motif is unique to and characteristic of the DEAD box family of RNA helicases and controls ATP binding and hydrolysis.</text>
</comment>
<comment type="catalytic activity">
    <reaction evidence="7">
        <text>ATP + H2O = ADP + phosphate + H(+)</text>
        <dbReference type="Rhea" id="RHEA:13065"/>
        <dbReference type="ChEBI" id="CHEBI:15377"/>
        <dbReference type="ChEBI" id="CHEBI:15378"/>
        <dbReference type="ChEBI" id="CHEBI:30616"/>
        <dbReference type="ChEBI" id="CHEBI:43474"/>
        <dbReference type="ChEBI" id="CHEBI:456216"/>
        <dbReference type="EC" id="3.6.4.13"/>
    </reaction>
</comment>
<comment type="similarity">
    <text evidence="6">Belongs to the DEAD box helicase family.</text>
</comment>
<dbReference type="GO" id="GO:0005524">
    <property type="term" value="F:ATP binding"/>
    <property type="evidence" value="ECO:0007669"/>
    <property type="project" value="UniProtKB-UniRule"/>
</dbReference>
<dbReference type="Pfam" id="PF00270">
    <property type="entry name" value="DEAD"/>
    <property type="match status" value="1"/>
</dbReference>
<dbReference type="InterPro" id="IPR001650">
    <property type="entry name" value="Helicase_C-like"/>
</dbReference>
<dbReference type="GO" id="GO:0016787">
    <property type="term" value="F:hydrolase activity"/>
    <property type="evidence" value="ECO:0007669"/>
    <property type="project" value="UniProtKB-KW"/>
</dbReference>
<dbReference type="PROSITE" id="PS51192">
    <property type="entry name" value="HELICASE_ATP_BIND_1"/>
    <property type="match status" value="1"/>
</dbReference>
<dbReference type="SMART" id="SM00487">
    <property type="entry name" value="DEXDc"/>
    <property type="match status" value="1"/>
</dbReference>
<evidence type="ECO:0000256" key="7">
    <source>
        <dbReference type="RuleBase" id="RU365068"/>
    </source>
</evidence>
<dbReference type="InterPro" id="IPR000629">
    <property type="entry name" value="RNA-helicase_DEAD-box_CS"/>
</dbReference>
<dbReference type="SMART" id="SM00490">
    <property type="entry name" value="HELICc"/>
    <property type="match status" value="1"/>
</dbReference>
<dbReference type="EC" id="3.6.4.13" evidence="7"/>
<dbReference type="GO" id="GO:0003724">
    <property type="term" value="F:RNA helicase activity"/>
    <property type="evidence" value="ECO:0007669"/>
    <property type="project" value="UniProtKB-EC"/>
</dbReference>
<sequence>MADGLFLMQRYMGSDDDSDESNEIIQEDEESLKKKESVEVEPAKPKKKKHKKSFSEHQEETNEKCVPLNEDIVEVVEEKTVKSPKKKKLKIESSHSSKFHEEVDNKKPSIEEKQDNIEVDQKKPVKLSKKKKSKVKNDKDTHPSKQKKNDADSAGSKDPVTTKEKNFIPLGLVKVQNKLAKPSLPNWMCNPTVFEASLQSKEIPISDLDYLDENTKAKLKASKIDSLFPVQAAVIPWLKESMHSNLRCLYRPSDLCVSAPTGSGKTLSFVLPIIDALKDRVVCSIKALVVLPVHELALQVFKVFKSYTQGTNLKVCLLSGKKSFPAEQKYLVATGVDGTYSCVDIVVTTPGRVLDHINKTEGFSLEHLQYLVIDEADRMMQDIQQGWLKRIEEAVFKTSNSLPSCTCSALVGNRMPYIPVTVCQTMYLNEPLQKLLFSATLFHDPERLHALSLYKPKLFAAQAMSDDTVKKSETVGKCTIPDNLDLLAVTCNVGAKPMALCHFIKDRQFKKVLCFTESVERARRLSLILANMALLRVREISSNNTAVQRNITLKQFASGKVDVIICSDLVARGMDIEGVDCVISYDVPPFVEAFVHRIGRTARAGKSGTAVALMTSEEVSSFQSLLKTAEIQYPQEVFVEDASLEQYVESFKSALTAADATIRKMKSGKTRAKAWKKPRKGNISGVNRVPVKNPQMKSN</sequence>
<feature type="compositionally biased region" description="Basic residues" evidence="8">
    <location>
        <begin position="124"/>
        <end position="134"/>
    </location>
</feature>
<feature type="compositionally biased region" description="Acidic residues" evidence="8">
    <location>
        <begin position="14"/>
        <end position="30"/>
    </location>
</feature>
<feature type="region of interest" description="Disordered" evidence="8">
    <location>
        <begin position="1"/>
        <end position="162"/>
    </location>
</feature>
<keyword evidence="1 6" id="KW-0547">Nucleotide-binding</keyword>
<evidence type="ECO:0000259" key="9">
    <source>
        <dbReference type="PROSITE" id="PS51192"/>
    </source>
</evidence>
<feature type="domain" description="Helicase ATP-binding" evidence="9">
    <location>
        <begin position="246"/>
        <end position="459"/>
    </location>
</feature>
<dbReference type="CDD" id="cd17956">
    <property type="entry name" value="DEADc_DDX51"/>
    <property type="match status" value="1"/>
</dbReference>
<keyword evidence="4 6" id="KW-0067">ATP-binding</keyword>
<dbReference type="SUPFAM" id="SSF52540">
    <property type="entry name" value="P-loop containing nucleoside triphosphate hydrolases"/>
    <property type="match status" value="2"/>
</dbReference>
<accession>A0AAV6VHD5</accession>
<dbReference type="Gene3D" id="3.40.50.300">
    <property type="entry name" value="P-loop containing nucleotide triphosphate hydrolases"/>
    <property type="match status" value="2"/>
</dbReference>
<keyword evidence="3 6" id="KW-0347">Helicase</keyword>
<feature type="compositionally biased region" description="Basic and acidic residues" evidence="8">
    <location>
        <begin position="90"/>
        <end position="123"/>
    </location>
</feature>
<dbReference type="AlphaFoldDB" id="A0AAV6VHD5"/>
<feature type="domain" description="Helicase C-terminal" evidence="10">
    <location>
        <begin position="499"/>
        <end position="645"/>
    </location>
</feature>
<evidence type="ECO:0000256" key="3">
    <source>
        <dbReference type="ARBA" id="ARBA00022806"/>
    </source>
</evidence>
<evidence type="ECO:0000256" key="2">
    <source>
        <dbReference type="ARBA" id="ARBA00022801"/>
    </source>
</evidence>
<dbReference type="InterPro" id="IPR027417">
    <property type="entry name" value="P-loop_NTPase"/>
</dbReference>
<dbReference type="Proteomes" id="UP000827092">
    <property type="component" value="Unassembled WGS sequence"/>
</dbReference>
<evidence type="ECO:0000259" key="10">
    <source>
        <dbReference type="PROSITE" id="PS51194"/>
    </source>
</evidence>
<dbReference type="PANTHER" id="PTHR24031">
    <property type="entry name" value="RNA HELICASE"/>
    <property type="match status" value="1"/>
</dbReference>
<dbReference type="InterPro" id="IPR011545">
    <property type="entry name" value="DEAD/DEAH_box_helicase_dom"/>
</dbReference>
<evidence type="ECO:0000313" key="12">
    <source>
        <dbReference type="Proteomes" id="UP000827092"/>
    </source>
</evidence>
<keyword evidence="2 6" id="KW-0378">Hydrolase</keyword>
<gene>
    <name evidence="11" type="ORF">JTE90_001380</name>
</gene>
<dbReference type="Pfam" id="PF00271">
    <property type="entry name" value="Helicase_C"/>
    <property type="match status" value="1"/>
</dbReference>